<feature type="region of interest" description="Disordered" evidence="1">
    <location>
        <begin position="20"/>
        <end position="83"/>
    </location>
</feature>
<dbReference type="AlphaFoldDB" id="A0A917ZXT4"/>
<name>A0A917ZXT4_9ACTN</name>
<evidence type="ECO:0000313" key="3">
    <source>
        <dbReference type="Proteomes" id="UP000641932"/>
    </source>
</evidence>
<feature type="region of interest" description="Disordered" evidence="1">
    <location>
        <begin position="224"/>
        <end position="341"/>
    </location>
</feature>
<gene>
    <name evidence="2" type="ORF">GCM10012280_61240</name>
</gene>
<protein>
    <submittedName>
        <fullName evidence="2">Uncharacterized protein</fullName>
    </submittedName>
</protein>
<evidence type="ECO:0000313" key="2">
    <source>
        <dbReference type="EMBL" id="GGO98039.1"/>
    </source>
</evidence>
<dbReference type="RefSeq" id="WP_189135087.1">
    <property type="nucleotide sequence ID" value="NZ_BMMS01000036.1"/>
</dbReference>
<organism evidence="2 3">
    <name type="scientific">Wenjunlia tyrosinilytica</name>
    <dbReference type="NCBI Taxonomy" id="1544741"/>
    <lineage>
        <taxon>Bacteria</taxon>
        <taxon>Bacillati</taxon>
        <taxon>Actinomycetota</taxon>
        <taxon>Actinomycetes</taxon>
        <taxon>Kitasatosporales</taxon>
        <taxon>Streptomycetaceae</taxon>
        <taxon>Wenjunlia</taxon>
    </lineage>
</organism>
<dbReference type="Proteomes" id="UP000641932">
    <property type="component" value="Unassembled WGS sequence"/>
</dbReference>
<evidence type="ECO:0000256" key="1">
    <source>
        <dbReference type="SAM" id="MobiDB-lite"/>
    </source>
</evidence>
<dbReference type="EMBL" id="BMMS01000036">
    <property type="protein sequence ID" value="GGO98039.1"/>
    <property type="molecule type" value="Genomic_DNA"/>
</dbReference>
<reference evidence="2" key="2">
    <citation type="submission" date="2020-09" db="EMBL/GenBank/DDBJ databases">
        <authorList>
            <person name="Sun Q."/>
            <person name="Zhou Y."/>
        </authorList>
    </citation>
    <scope>NUCLEOTIDE SEQUENCE</scope>
    <source>
        <strain evidence="2">CGMCC 4.7201</strain>
    </source>
</reference>
<keyword evidence="3" id="KW-1185">Reference proteome</keyword>
<reference evidence="2" key="1">
    <citation type="journal article" date="2014" name="Int. J. Syst. Evol. Microbiol.">
        <title>Complete genome sequence of Corynebacterium casei LMG S-19264T (=DSM 44701T), isolated from a smear-ripened cheese.</title>
        <authorList>
            <consortium name="US DOE Joint Genome Institute (JGI-PGF)"/>
            <person name="Walter F."/>
            <person name="Albersmeier A."/>
            <person name="Kalinowski J."/>
            <person name="Ruckert C."/>
        </authorList>
    </citation>
    <scope>NUCLEOTIDE SEQUENCE</scope>
    <source>
        <strain evidence="2">CGMCC 4.7201</strain>
    </source>
</reference>
<comment type="caution">
    <text evidence="2">The sequence shown here is derived from an EMBL/GenBank/DDBJ whole genome shotgun (WGS) entry which is preliminary data.</text>
</comment>
<accession>A0A917ZXT4</accession>
<proteinExistence type="predicted"/>
<sequence>MSEGRKDIAAALAGLLDDAEDASGQGYGGSAADADLPPGAVLEGHVFTSAEQAEHGAVAPQRDHDEDLADDSEVATTADDPQGKYVSKRAAKREFDRLVRNTGKLSRDIALWVHRGGPALLGFKSAAEGVMAIKEVAKSQAYRDVYLAEVAEQLALASGLFNGSEDVRRILDLPGLTAKNAELLRPQLAQLTEEVQRQANREAASSDVVVEEILPRVVKEFVQRKKNGGQAQPQGEAGSGQPHETGPAANPYVGAVGPNAFGPSAGVSDDDADADRTGPVQEGGFGGDGEYGDHGYGDGDLPPEISIPEQGGEAADDTDPCPHCSGTGRIPRQASAFSPQV</sequence>